<dbReference type="SUPFAM" id="SSF48452">
    <property type="entry name" value="TPR-like"/>
    <property type="match status" value="1"/>
</dbReference>
<reference evidence="2" key="1">
    <citation type="submission" date="2020-03" db="EMBL/GenBank/DDBJ databases">
        <title>FDA dAtabase for Regulatory Grade micrObial Sequences (FDA-ARGOS): Supporting development and validation of Infectious Disease Dx tests.</title>
        <authorList>
            <person name="Campos J."/>
            <person name="Goldberg B."/>
            <person name="Tallon L."/>
            <person name="Sadzewicz L."/>
            <person name="Vavikolanu K."/>
            <person name="Mehta A."/>
            <person name="Aluvathingal J."/>
            <person name="Nadendla S."/>
            <person name="Nandy P."/>
            <person name="Geyer C."/>
            <person name="Yan Y."/>
            <person name="Sichtig H."/>
        </authorList>
    </citation>
    <scope>NUCLEOTIDE SEQUENCE [LARGE SCALE GENOMIC DNA]</scope>
    <source>
        <strain evidence="2">FDAARGOS_652</strain>
    </source>
</reference>
<comment type="caution">
    <text evidence="2">The sequence shown here is derived from an EMBL/GenBank/DDBJ whole genome shotgun (WGS) entry which is preliminary data.</text>
</comment>
<sequence>MLPPSIGSIPEVREEYPGSCLTERTARLLQFIELGPPDLCNIYKHSINAKREHGEIGTFLYFVGVDTSSIASIAAHLQSLANLMTSKSQYWFGEKKHWKVPQLTYCTFNAFSKTDIRVTVHIPGKFGIQILNQDGKMIQDNLNDKQLEKLWLETFVTSITRAVLESEDNEDANKLGGVVEIRKINPFNNGSASKELLNNFFIGFEQLFFQGTKLGCSVEFPQPTAVNNYLVDGFLKVVELTQSYSRGLEILERLYKTEPGVISIIAKLQLLKQDEIQAVKTMYKGIQDNKRDANTLVLQAEYCLDKKKPELALELAKQAVKSSPSDYFTWSVLVKCYTKLGDFENALLTLNSCPMNSHKERYQLKRVVPIKTHDELHLPSPMDVTLDEVSNLQSNDISYEHRNLDPQLANLPATNLKSTYAKAYDLLTEIVAKTGWEQLLKYRAKVFVMEEEYRKDKKGTANGHIRKNSTQSSVTVNDSTAAATPSITESDVESTTAIKSPTQKPMDAATSVAPASVAPEAPTVDDDTDYDEEFKKKRLCERWLDNLFMLLYEDLRAFTMWQAESLHFQAQQMEYKKTTLEWEILGSIAYRLKHFKEGAVAFSNALSGRFSAKSQREMLKYYLKEHSRLVTKNTSSFSGNPSFIQNYSKMMNQLNEKILESIVRLLVWNHRWYSDFSPFLLLSLSDLVAWEGSVKIESSVKALYSEIKLPGGASKDGSGKDHKEDHFSNHGVIEMMKDLNDDYIKLYNLNNADE</sequence>
<dbReference type="PANTHER" id="PTHR31975:SF1">
    <property type="entry name" value="BUD SITE SELECTION PROTEIN 7-RELATED"/>
    <property type="match status" value="1"/>
</dbReference>
<dbReference type="OrthoDB" id="434695at2759"/>
<accession>A0A8X7T9E9</accession>
<gene>
    <name evidence="2" type="ORF">FOB60_005345</name>
</gene>
<feature type="region of interest" description="Disordered" evidence="1">
    <location>
        <begin position="457"/>
        <end position="506"/>
    </location>
</feature>
<dbReference type="Gene3D" id="1.25.40.10">
    <property type="entry name" value="Tetratricopeptide repeat domain"/>
    <property type="match status" value="2"/>
</dbReference>
<organism evidence="2 3">
    <name type="scientific">Candida parapsilosis</name>
    <name type="common">Yeast</name>
    <dbReference type="NCBI Taxonomy" id="5480"/>
    <lineage>
        <taxon>Eukaryota</taxon>
        <taxon>Fungi</taxon>
        <taxon>Dikarya</taxon>
        <taxon>Ascomycota</taxon>
        <taxon>Saccharomycotina</taxon>
        <taxon>Pichiomycetes</taxon>
        <taxon>Debaryomycetaceae</taxon>
        <taxon>Candida/Lodderomyces clade</taxon>
        <taxon>Candida</taxon>
    </lineage>
</organism>
<dbReference type="GO" id="GO:0034044">
    <property type="term" value="C:exomer complex"/>
    <property type="evidence" value="ECO:0007669"/>
    <property type="project" value="EnsemblFungi"/>
</dbReference>
<dbReference type="InterPro" id="IPR015374">
    <property type="entry name" value="ChAPs"/>
</dbReference>
<dbReference type="Pfam" id="PF09295">
    <property type="entry name" value="ChAPs"/>
    <property type="match status" value="1"/>
</dbReference>
<proteinExistence type="predicted"/>
<dbReference type="PANTHER" id="PTHR31975">
    <property type="entry name" value="BUD SITE SELECTION PROTEIN 7-RELATED"/>
    <property type="match status" value="1"/>
</dbReference>
<protein>
    <submittedName>
        <fullName evidence="2">ChAPs (Chs5p-Arf1p-binding proteins) family protein</fullName>
    </submittedName>
</protein>
<evidence type="ECO:0000313" key="2">
    <source>
        <dbReference type="EMBL" id="KAF6044252.1"/>
    </source>
</evidence>
<name>A0A8X7T9E9_CANPA</name>
<dbReference type="Proteomes" id="UP000590412">
    <property type="component" value="Unassembled WGS sequence"/>
</dbReference>
<dbReference type="EMBL" id="JABWAB010000011">
    <property type="protein sequence ID" value="KAF6044252.1"/>
    <property type="molecule type" value="Genomic_DNA"/>
</dbReference>
<feature type="compositionally biased region" description="Polar residues" evidence="1">
    <location>
        <begin position="468"/>
        <end position="503"/>
    </location>
</feature>
<evidence type="ECO:0000313" key="3">
    <source>
        <dbReference type="Proteomes" id="UP000590412"/>
    </source>
</evidence>
<dbReference type="InterPro" id="IPR011990">
    <property type="entry name" value="TPR-like_helical_dom_sf"/>
</dbReference>
<dbReference type="AlphaFoldDB" id="A0A8X7T9E9"/>
<dbReference type="GO" id="GO:0006874">
    <property type="term" value="P:intracellular calcium ion homeostasis"/>
    <property type="evidence" value="ECO:0007669"/>
    <property type="project" value="EnsemblFungi"/>
</dbReference>
<dbReference type="GO" id="GO:0006896">
    <property type="term" value="P:Golgi to vacuole transport"/>
    <property type="evidence" value="ECO:0007669"/>
    <property type="project" value="EnsemblFungi"/>
</dbReference>
<dbReference type="GO" id="GO:0043001">
    <property type="term" value="P:Golgi to plasma membrane protein transport"/>
    <property type="evidence" value="ECO:0007669"/>
    <property type="project" value="EnsemblFungi"/>
</dbReference>
<evidence type="ECO:0000256" key="1">
    <source>
        <dbReference type="SAM" id="MobiDB-lite"/>
    </source>
</evidence>